<dbReference type="STRING" id="320771.Cflav_PD5241"/>
<keyword evidence="1" id="KW-0472">Membrane</keyword>
<feature type="transmembrane region" description="Helical" evidence="1">
    <location>
        <begin position="68"/>
        <end position="89"/>
    </location>
</feature>
<evidence type="ECO:0000313" key="2">
    <source>
        <dbReference type="EMBL" id="EEF62606.1"/>
    </source>
</evidence>
<keyword evidence="1" id="KW-0812">Transmembrane</keyword>
<accession>B9XCD8</accession>
<name>B9XCD8_PEDPL</name>
<sequence>MDEMPPLNENTPKQPPPLPSQIQASLNSLFEQKAATLSVWAPMLALILTASLYGLVPSASEWAQKGKFLVLSFGGLLILTGLISAIVALRNNERGVFGRALAGLLINAALIALLVLGLPVVYAIKERVHKQKVMANVQESERQLQADTKKAFEAGTGTRSASDRLQKFQKSMENAAQDLKGDDALVLNASSAYLKQLQILTKQYTDAANPILHPSVLNMSEVKEKEDLDVKRKAVVKFLIANEEFKLFIMKGEAPLKEELEKLHVSERTAESCLRGFRGKQYLRTTVVKIRELDTRIGNTTLSMLDILDTNWGKWNYRSDKKNVLIEDHDALERYNAFCKELMAAGRSQAMLQKQLLKEQAE</sequence>
<proteinExistence type="predicted"/>
<organism evidence="2 3">
    <name type="scientific">Pedosphaera parvula (strain Ellin514)</name>
    <dbReference type="NCBI Taxonomy" id="320771"/>
    <lineage>
        <taxon>Bacteria</taxon>
        <taxon>Pseudomonadati</taxon>
        <taxon>Verrucomicrobiota</taxon>
        <taxon>Pedosphaerae</taxon>
        <taxon>Pedosphaerales</taxon>
        <taxon>Pedosphaeraceae</taxon>
        <taxon>Pedosphaera</taxon>
    </lineage>
</organism>
<dbReference type="Proteomes" id="UP000003688">
    <property type="component" value="Unassembled WGS sequence"/>
</dbReference>
<evidence type="ECO:0000256" key="1">
    <source>
        <dbReference type="SAM" id="Phobius"/>
    </source>
</evidence>
<feature type="transmembrane region" description="Helical" evidence="1">
    <location>
        <begin position="37"/>
        <end position="56"/>
    </location>
</feature>
<protein>
    <submittedName>
        <fullName evidence="2">Uncharacterized protein</fullName>
    </submittedName>
</protein>
<dbReference type="EMBL" id="ABOX02000004">
    <property type="protein sequence ID" value="EEF62606.1"/>
    <property type="molecule type" value="Genomic_DNA"/>
</dbReference>
<keyword evidence="1" id="KW-1133">Transmembrane helix</keyword>
<gene>
    <name evidence="2" type="ORF">Cflav_PD5241</name>
</gene>
<evidence type="ECO:0000313" key="3">
    <source>
        <dbReference type="Proteomes" id="UP000003688"/>
    </source>
</evidence>
<reference evidence="2 3" key="1">
    <citation type="journal article" date="2011" name="J. Bacteriol.">
        <title>Genome sequence of 'Pedosphaera parvula' Ellin514, an aerobic Verrucomicrobial isolate from pasture soil.</title>
        <authorList>
            <person name="Kant R."/>
            <person name="van Passel M.W."/>
            <person name="Sangwan P."/>
            <person name="Palva A."/>
            <person name="Lucas S."/>
            <person name="Copeland A."/>
            <person name="Lapidus A."/>
            <person name="Glavina Del Rio T."/>
            <person name="Dalin E."/>
            <person name="Tice H."/>
            <person name="Bruce D."/>
            <person name="Goodwin L."/>
            <person name="Pitluck S."/>
            <person name="Chertkov O."/>
            <person name="Larimer F.W."/>
            <person name="Land M.L."/>
            <person name="Hauser L."/>
            <person name="Brettin T.S."/>
            <person name="Detter J.C."/>
            <person name="Han S."/>
            <person name="de Vos W.M."/>
            <person name="Janssen P.H."/>
            <person name="Smidt H."/>
        </authorList>
    </citation>
    <scope>NUCLEOTIDE SEQUENCE [LARGE SCALE GENOMIC DNA]</scope>
    <source>
        <strain evidence="2 3">Ellin514</strain>
    </source>
</reference>
<comment type="caution">
    <text evidence="2">The sequence shown here is derived from an EMBL/GenBank/DDBJ whole genome shotgun (WGS) entry which is preliminary data.</text>
</comment>
<feature type="transmembrane region" description="Helical" evidence="1">
    <location>
        <begin position="101"/>
        <end position="124"/>
    </location>
</feature>
<keyword evidence="3" id="KW-1185">Reference proteome</keyword>
<dbReference type="AlphaFoldDB" id="B9XCD8"/>